<dbReference type="GO" id="GO:0006511">
    <property type="term" value="P:ubiquitin-dependent protein catabolic process"/>
    <property type="evidence" value="ECO:0007669"/>
    <property type="project" value="InterPro"/>
</dbReference>
<name>A0A914ED81_9BILA</name>
<accession>A0A914ED81</accession>
<keyword evidence="2" id="KW-1185">Reference proteome</keyword>
<evidence type="ECO:0000313" key="2">
    <source>
        <dbReference type="Proteomes" id="UP000887540"/>
    </source>
</evidence>
<evidence type="ECO:0000256" key="1">
    <source>
        <dbReference type="SAM" id="MobiDB-lite"/>
    </source>
</evidence>
<dbReference type="WBParaSite" id="ACRNAN_scaffold7402.g9285.t1">
    <property type="protein sequence ID" value="ACRNAN_scaffold7402.g9285.t1"/>
    <property type="gene ID" value="ACRNAN_scaffold7402.g9285"/>
</dbReference>
<feature type="region of interest" description="Disordered" evidence="1">
    <location>
        <begin position="584"/>
        <end position="607"/>
    </location>
</feature>
<dbReference type="Gene3D" id="3.30.710.10">
    <property type="entry name" value="Potassium Channel Kv1.1, Chain A"/>
    <property type="match status" value="1"/>
</dbReference>
<dbReference type="InterPro" id="IPR011333">
    <property type="entry name" value="SKP1/BTB/POZ_sf"/>
</dbReference>
<dbReference type="SUPFAM" id="SSF81382">
    <property type="entry name" value="Skp1 dimerisation domain-like"/>
    <property type="match status" value="1"/>
</dbReference>
<organism evidence="2 3">
    <name type="scientific">Acrobeloides nanus</name>
    <dbReference type="NCBI Taxonomy" id="290746"/>
    <lineage>
        <taxon>Eukaryota</taxon>
        <taxon>Metazoa</taxon>
        <taxon>Ecdysozoa</taxon>
        <taxon>Nematoda</taxon>
        <taxon>Chromadorea</taxon>
        <taxon>Rhabditida</taxon>
        <taxon>Tylenchina</taxon>
        <taxon>Cephalobomorpha</taxon>
        <taxon>Cephaloboidea</taxon>
        <taxon>Cephalobidae</taxon>
        <taxon>Acrobeloides</taxon>
    </lineage>
</organism>
<dbReference type="Proteomes" id="UP000887540">
    <property type="component" value="Unplaced"/>
</dbReference>
<reference evidence="3" key="1">
    <citation type="submission" date="2022-11" db="UniProtKB">
        <authorList>
            <consortium name="WormBaseParasite"/>
        </authorList>
    </citation>
    <scope>IDENTIFICATION</scope>
</reference>
<evidence type="ECO:0000313" key="3">
    <source>
        <dbReference type="WBParaSite" id="ACRNAN_scaffold7402.g9285.t1"/>
    </source>
</evidence>
<sequence length="607" mass="71364">MTPKLTHNPDYREKVTQQIILETMKFLDTSIINQCRFKPPKILRVKKWLEPTAWNQFIMENAMELPRCVIDKEVSIGIDGNIKVEDYPGIFEFDKEVNQKHFFKKIIMVIYDGLVEKLMAWTKDEPICVEDLELKIEEDVAKKNILPHTKFLNALPTLLNRHIITNYLRIEDDECPLNDALASNNDKKTLKKMIKERDQPDCSQIERPDNKIFKYLVGNPGCLRLPKVKNISLFFGCRKMHAPLPPPEAVVRFLFDQELTVKNRKDVMVTLNYDVNGLIKLHDEITQQFNNAEHPELLYPSITLALPHESFKKWVFHDIERKRQSRLAIAQDPMNRMMLMKLASEHGLNFEDIQPRISDEECFTRTRNIAKMDGYTLTFEFATELGSWNITIEKAIRFMGEKLSKKFTKEMKSKRKNSENVNMIDTKDDRKTPTDRKMPENDDQVEDQVFEKIIEWCKTNNHAPIKFKLDPMTRKYRHTEFSSAQEKFFHKNRKDLIDIVIAADYLKIADLLHFCCAYFAQKIENDHISGDYVAQNRFHDSNPIWLELKEDAEASEKKAMMGLDEELMKLMKIAKREHDLRESGFLRKEKHRKSNKNDDDCDLSALD</sequence>
<proteinExistence type="predicted"/>
<dbReference type="InterPro" id="IPR036296">
    <property type="entry name" value="SKP1-like_dim_sf"/>
</dbReference>
<dbReference type="AlphaFoldDB" id="A0A914ED81"/>
<protein>
    <submittedName>
        <fullName evidence="3">Uncharacterized protein</fullName>
    </submittedName>
</protein>